<protein>
    <recommendedName>
        <fullName evidence="5">Glycosyl hydrolase</fullName>
    </recommendedName>
</protein>
<feature type="signal peptide" evidence="2">
    <location>
        <begin position="1"/>
        <end position="26"/>
    </location>
</feature>
<evidence type="ECO:0000256" key="2">
    <source>
        <dbReference type="SAM" id="SignalP"/>
    </source>
</evidence>
<proteinExistence type="predicted"/>
<keyword evidence="2" id="KW-0732">Signal</keyword>
<dbReference type="OrthoDB" id="4104179at2759"/>
<dbReference type="PANTHER" id="PTHR47791">
    <property type="entry name" value="MEIOTICALLY UP-REGULATED GENE 191 PROTEIN"/>
    <property type="match status" value="1"/>
</dbReference>
<dbReference type="SUPFAM" id="SSF48208">
    <property type="entry name" value="Six-hairpin glycosidases"/>
    <property type="match status" value="1"/>
</dbReference>
<accession>A0A4Z0YML2</accession>
<evidence type="ECO:0000313" key="3">
    <source>
        <dbReference type="EMBL" id="TGJ85114.1"/>
    </source>
</evidence>
<evidence type="ECO:0000313" key="4">
    <source>
        <dbReference type="Proteomes" id="UP000297716"/>
    </source>
</evidence>
<feature type="chain" id="PRO_5021354414" description="Glycosyl hydrolase" evidence="2">
    <location>
        <begin position="27"/>
        <end position="642"/>
    </location>
</feature>
<dbReference type="Gene3D" id="1.50.10.20">
    <property type="match status" value="1"/>
</dbReference>
<reference evidence="3 4" key="1">
    <citation type="submission" date="2019-03" db="EMBL/GenBank/DDBJ databases">
        <title>Draft genome sequence of Xylaria hypoxylon DSM 108379, a ubiquitous saprotrophic-parasitic fungi on hardwood.</title>
        <authorList>
            <person name="Buettner E."/>
            <person name="Leonhardt S."/>
            <person name="Gebauer A.M."/>
            <person name="Liers C."/>
            <person name="Hofrichter M."/>
            <person name="Kellner H."/>
        </authorList>
    </citation>
    <scope>NUCLEOTIDE SEQUENCE [LARGE SCALE GENOMIC DNA]</scope>
    <source>
        <strain evidence="3 4">DSM 108379</strain>
    </source>
</reference>
<organism evidence="3 4">
    <name type="scientific">Xylaria hypoxylon</name>
    <dbReference type="NCBI Taxonomy" id="37992"/>
    <lineage>
        <taxon>Eukaryota</taxon>
        <taxon>Fungi</taxon>
        <taxon>Dikarya</taxon>
        <taxon>Ascomycota</taxon>
        <taxon>Pezizomycotina</taxon>
        <taxon>Sordariomycetes</taxon>
        <taxon>Xylariomycetidae</taxon>
        <taxon>Xylariales</taxon>
        <taxon>Xylariaceae</taxon>
        <taxon>Xylaria</taxon>
    </lineage>
</organism>
<dbReference type="GO" id="GO:0005975">
    <property type="term" value="P:carbohydrate metabolic process"/>
    <property type="evidence" value="ECO:0007669"/>
    <property type="project" value="InterPro"/>
</dbReference>
<feature type="region of interest" description="Disordered" evidence="1">
    <location>
        <begin position="567"/>
        <end position="626"/>
    </location>
</feature>
<dbReference type="InterPro" id="IPR005198">
    <property type="entry name" value="Glyco_hydro_76"/>
</dbReference>
<dbReference type="InterPro" id="IPR053169">
    <property type="entry name" value="MUG_Protein"/>
</dbReference>
<dbReference type="PANTHER" id="PTHR47791:SF2">
    <property type="entry name" value="ENDO MANNANASE, GH76 FAMILY (EUROFUNG)"/>
    <property type="match status" value="1"/>
</dbReference>
<dbReference type="AlphaFoldDB" id="A0A4Z0YML2"/>
<sequence length="642" mass="71743">MAGTPRLATTMSQLLLTCILLTRIAAAFTLPDRCPVFSQSQRQCDPITPASFLPASVRLASKIRPSQIVDNIVFADLLGALNVTQSEFFAPWLGTWPDAIDWTAAVLGTHISGATRSISEDLIFLNSEEHSVTDWRWVSNLVDKYFTQIVAYYFGQDALTIRDEAYDDILWVVLGWLEAVQFVNTHSDLHYTVTGSDLSEATPGVTDEISGDYARIPNQPYHGTAWVPTFSHRARIFWDLASHGWDTKLCNGGMVWNPKLLPYKNAITNELFIAASISMYFYFPGDNHESPFYNRSDKFNPSDPDSKVHSGPRDARYLKAAVEGYRWLRNSNMTNDQGLIVDGFHISGYLDEHSNNTRCDARDEMVFSYNQGVILTGQRGLWDATGASSYLMDGHNLIQNVIKATGYSLRLDNPVDNLSATKPGVLPRWHGLGRLGVMEEYCDASGTCSQDGETFKGIFFHHLTAFCAPLETTTVESKLQVNKRAFTSIEKSHAEACRSYSGWLEYNVLAAMETRDASGRFGQWWTAGLLSGDWIGPWPTMENDGIHEKPNATDYRNYGVPADTTWRSASPHEPTPTPHAGYSQYGQLPFGGGTKQTPLESMKWHRQVNKKDPNDRGRGRTVETQSGGLGLLRAYWKIARTP</sequence>
<evidence type="ECO:0008006" key="5">
    <source>
        <dbReference type="Google" id="ProtNLM"/>
    </source>
</evidence>
<dbReference type="InterPro" id="IPR008928">
    <property type="entry name" value="6-hairpin_glycosidase_sf"/>
</dbReference>
<comment type="caution">
    <text evidence="3">The sequence shown here is derived from an EMBL/GenBank/DDBJ whole genome shotgun (WGS) entry which is preliminary data.</text>
</comment>
<feature type="compositionally biased region" description="Basic and acidic residues" evidence="1">
    <location>
        <begin position="609"/>
        <end position="621"/>
    </location>
</feature>
<evidence type="ECO:0000256" key="1">
    <source>
        <dbReference type="SAM" id="MobiDB-lite"/>
    </source>
</evidence>
<dbReference type="Pfam" id="PF03663">
    <property type="entry name" value="Glyco_hydro_76"/>
    <property type="match status" value="1"/>
</dbReference>
<dbReference type="STRING" id="37992.A0A4Z0YML2"/>
<dbReference type="Proteomes" id="UP000297716">
    <property type="component" value="Unassembled WGS sequence"/>
</dbReference>
<keyword evidence="4" id="KW-1185">Reference proteome</keyword>
<gene>
    <name evidence="3" type="ORF">E0Z10_g3616</name>
</gene>
<name>A0A4Z0YML2_9PEZI</name>
<dbReference type="EMBL" id="SKBN01000052">
    <property type="protein sequence ID" value="TGJ85114.1"/>
    <property type="molecule type" value="Genomic_DNA"/>
</dbReference>